<evidence type="ECO:0000313" key="2">
    <source>
        <dbReference type="EMBL" id="TBU00863.1"/>
    </source>
</evidence>
<keyword evidence="1" id="KW-0812">Transmembrane</keyword>
<organism evidence="2 3">
    <name type="scientific">Hamiltosporidium magnivora</name>
    <dbReference type="NCBI Taxonomy" id="148818"/>
    <lineage>
        <taxon>Eukaryota</taxon>
        <taxon>Fungi</taxon>
        <taxon>Fungi incertae sedis</taxon>
        <taxon>Microsporidia</taxon>
        <taxon>Dubosqiidae</taxon>
        <taxon>Hamiltosporidium</taxon>
    </lineage>
</organism>
<keyword evidence="1" id="KW-1133">Transmembrane helix</keyword>
<dbReference type="VEuPathDB" id="MicrosporidiaDB:CWI39_1872p0010"/>
<feature type="transmembrane region" description="Helical" evidence="1">
    <location>
        <begin position="52"/>
        <end position="72"/>
    </location>
</feature>
<dbReference type="EMBL" id="PITI01001510">
    <property type="protein sequence ID" value="TBU00863.1"/>
    <property type="molecule type" value="Genomic_DNA"/>
</dbReference>
<dbReference type="AlphaFoldDB" id="A0A4Q9L0K5"/>
<dbReference type="VEuPathDB" id="MicrosporidiaDB:CWI36_1510p0020"/>
<proteinExistence type="predicted"/>
<accession>A0A4Q9L0K5</accession>
<keyword evidence="3" id="KW-1185">Reference proteome</keyword>
<evidence type="ECO:0000313" key="3">
    <source>
        <dbReference type="Proteomes" id="UP000291404"/>
    </source>
</evidence>
<gene>
    <name evidence="2" type="ORF">CWI36_1510p0020</name>
</gene>
<name>A0A4Q9L0K5_9MICR</name>
<evidence type="ECO:0000256" key="1">
    <source>
        <dbReference type="SAM" id="Phobius"/>
    </source>
</evidence>
<dbReference type="Proteomes" id="UP000291404">
    <property type="component" value="Unassembled WGS sequence"/>
</dbReference>
<protein>
    <submittedName>
        <fullName evidence="2">Uncharacterized protein</fullName>
    </submittedName>
</protein>
<comment type="caution">
    <text evidence="2">The sequence shown here is derived from an EMBL/GenBank/DDBJ whole genome shotgun (WGS) entry which is preliminary data.</text>
</comment>
<keyword evidence="1" id="KW-0472">Membrane</keyword>
<sequence>MNKNTKIEKLKDEIITYPIIKKVPLVISYFLEELSCKIIPKKIINNLSVFKGLFIIGVTFFSVNILPVLYIYKRDKNRIEDTPLSVEGIKFIKKNKKD</sequence>
<reference evidence="2 3" key="1">
    <citation type="submission" date="2017-12" db="EMBL/GenBank/DDBJ databases">
        <authorList>
            <person name="Pombert J.-F."/>
            <person name="Haag K.L."/>
            <person name="Ebert D."/>
        </authorList>
    </citation>
    <scope>NUCLEOTIDE SEQUENCE [LARGE SCALE GENOMIC DNA]</scope>
    <source>
        <strain evidence="2">BE-OM-2</strain>
    </source>
</reference>